<dbReference type="InterPro" id="IPR036010">
    <property type="entry name" value="2Fe-2S_ferredoxin-like_sf"/>
</dbReference>
<evidence type="ECO:0000259" key="6">
    <source>
        <dbReference type="PROSITE" id="PS51085"/>
    </source>
</evidence>
<evidence type="ECO:0000256" key="2">
    <source>
        <dbReference type="ARBA" id="ARBA00022723"/>
    </source>
</evidence>
<dbReference type="SUPFAM" id="SSF54292">
    <property type="entry name" value="2Fe-2S ferredoxin-like"/>
    <property type="match status" value="1"/>
</dbReference>
<proteinExistence type="predicted"/>
<dbReference type="InterPro" id="IPR036884">
    <property type="entry name" value="2Fe-2S-bd_dom_sf"/>
</dbReference>
<evidence type="ECO:0000256" key="1">
    <source>
        <dbReference type="ARBA" id="ARBA00022714"/>
    </source>
</evidence>
<reference evidence="8" key="1">
    <citation type="journal article" date="2023" name="Arch. Microbiol.">
        <title>Desulfoferula mesophilus gen. nov. sp. nov., a mesophilic sulfate-reducing bacterium isolated from a brackish lake sediment.</title>
        <authorList>
            <person name="Watanabe T."/>
            <person name="Yabe T."/>
            <person name="Tsuji J.M."/>
            <person name="Fukui M."/>
        </authorList>
    </citation>
    <scope>NUCLEOTIDE SEQUENCE [LARGE SCALE GENOMIC DNA]</scope>
    <source>
        <strain evidence="8">12FAK</strain>
    </source>
</reference>
<dbReference type="Pfam" id="PF01799">
    <property type="entry name" value="Fer2_2"/>
    <property type="match status" value="1"/>
</dbReference>
<dbReference type="FunFam" id="3.10.20.30:FF:000020">
    <property type="entry name" value="Xanthine dehydrogenase iron-sulfur subunit"/>
    <property type="match status" value="1"/>
</dbReference>
<dbReference type="AlphaFoldDB" id="A0AAU9EI45"/>
<dbReference type="InterPro" id="IPR002888">
    <property type="entry name" value="2Fe-2S-bd"/>
</dbReference>
<keyword evidence="4" id="KW-0408">Iron</keyword>
<sequence length="163" mass="17327">MAKQNIELIVNGDRYEVAVEPNRMLVDVLREDLGLTGTKIGCAQGDCGACTVLMDGVSISSCLTLAVEAHQRELTTIEGLAASPQELHPIQESFVQHGAVQCGYCTPGMIMSAKHLLDQNPHPSEEQIRQGLSGNLCRCTGYNKIVEAIGAAADKMASSGKEG</sequence>
<protein>
    <submittedName>
        <fullName evidence="7">(2Fe-2S)-binding protein</fullName>
    </submittedName>
</protein>
<dbReference type="Pfam" id="PF00111">
    <property type="entry name" value="Fer2"/>
    <property type="match status" value="1"/>
</dbReference>
<dbReference type="FunFam" id="1.10.150.120:FF:000003">
    <property type="entry name" value="Carbon monoxide dehydrogenase, small subunit"/>
    <property type="match status" value="1"/>
</dbReference>
<dbReference type="CDD" id="cd00207">
    <property type="entry name" value="fer2"/>
    <property type="match status" value="1"/>
</dbReference>
<dbReference type="PANTHER" id="PTHR44379:SF8">
    <property type="entry name" value="XANTHINE DEHYDROGENASE IRON-SULFUR-BINDING SUBUNIT XDHC-RELATED"/>
    <property type="match status" value="1"/>
</dbReference>
<organism evidence="7 8">
    <name type="scientific">Desulfoferula mesophila</name>
    <dbReference type="NCBI Taxonomy" id="3058419"/>
    <lineage>
        <taxon>Bacteria</taxon>
        <taxon>Pseudomonadati</taxon>
        <taxon>Thermodesulfobacteriota</taxon>
        <taxon>Desulfarculia</taxon>
        <taxon>Desulfarculales</taxon>
        <taxon>Desulfarculaceae</taxon>
        <taxon>Desulfoferula</taxon>
    </lineage>
</organism>
<dbReference type="SUPFAM" id="SSF47741">
    <property type="entry name" value="CO dehydrogenase ISP C-domain like"/>
    <property type="match status" value="1"/>
</dbReference>
<evidence type="ECO:0000256" key="3">
    <source>
        <dbReference type="ARBA" id="ARBA00023002"/>
    </source>
</evidence>
<evidence type="ECO:0000256" key="4">
    <source>
        <dbReference type="ARBA" id="ARBA00023004"/>
    </source>
</evidence>
<keyword evidence="5" id="KW-0411">Iron-sulfur</keyword>
<evidence type="ECO:0000313" key="7">
    <source>
        <dbReference type="EMBL" id="BEQ16147.1"/>
    </source>
</evidence>
<dbReference type="InterPro" id="IPR012675">
    <property type="entry name" value="Beta-grasp_dom_sf"/>
</dbReference>
<dbReference type="KEGG" id="dmp:FAK_32130"/>
<evidence type="ECO:0000256" key="5">
    <source>
        <dbReference type="ARBA" id="ARBA00023014"/>
    </source>
</evidence>
<dbReference type="GO" id="GO:0046872">
    <property type="term" value="F:metal ion binding"/>
    <property type="evidence" value="ECO:0007669"/>
    <property type="project" value="UniProtKB-KW"/>
</dbReference>
<keyword evidence="8" id="KW-1185">Reference proteome</keyword>
<gene>
    <name evidence="7" type="ORF">FAK_32130</name>
</gene>
<accession>A0AAU9EI45</accession>
<keyword evidence="2" id="KW-0479">Metal-binding</keyword>
<dbReference type="PANTHER" id="PTHR44379">
    <property type="entry name" value="OXIDOREDUCTASE WITH IRON-SULFUR SUBUNIT"/>
    <property type="match status" value="1"/>
</dbReference>
<dbReference type="Proteomes" id="UP001366166">
    <property type="component" value="Chromosome"/>
</dbReference>
<dbReference type="PROSITE" id="PS51085">
    <property type="entry name" value="2FE2S_FER_2"/>
    <property type="match status" value="1"/>
</dbReference>
<dbReference type="GO" id="GO:0016491">
    <property type="term" value="F:oxidoreductase activity"/>
    <property type="evidence" value="ECO:0007669"/>
    <property type="project" value="UniProtKB-KW"/>
</dbReference>
<name>A0AAU9EI45_9BACT</name>
<keyword evidence="3" id="KW-0560">Oxidoreductase</keyword>
<evidence type="ECO:0000313" key="8">
    <source>
        <dbReference type="Proteomes" id="UP001366166"/>
    </source>
</evidence>
<keyword evidence="1" id="KW-0001">2Fe-2S</keyword>
<dbReference type="InterPro" id="IPR001041">
    <property type="entry name" value="2Fe-2S_ferredoxin-type"/>
</dbReference>
<dbReference type="InterPro" id="IPR051452">
    <property type="entry name" value="Diverse_Oxidoreductases"/>
</dbReference>
<dbReference type="Gene3D" id="1.10.150.120">
    <property type="entry name" value="[2Fe-2S]-binding domain"/>
    <property type="match status" value="1"/>
</dbReference>
<dbReference type="GO" id="GO:0051537">
    <property type="term" value="F:2 iron, 2 sulfur cluster binding"/>
    <property type="evidence" value="ECO:0007669"/>
    <property type="project" value="UniProtKB-KW"/>
</dbReference>
<dbReference type="RefSeq" id="WP_338601573.1">
    <property type="nucleotide sequence ID" value="NZ_AP028679.1"/>
</dbReference>
<dbReference type="Gene3D" id="3.10.20.30">
    <property type="match status" value="1"/>
</dbReference>
<feature type="domain" description="2Fe-2S ferredoxin-type" evidence="6">
    <location>
        <begin position="4"/>
        <end position="80"/>
    </location>
</feature>
<dbReference type="EMBL" id="AP028679">
    <property type="protein sequence ID" value="BEQ16147.1"/>
    <property type="molecule type" value="Genomic_DNA"/>
</dbReference>
<dbReference type="PROSITE" id="PS00197">
    <property type="entry name" value="2FE2S_FER_1"/>
    <property type="match status" value="1"/>
</dbReference>
<dbReference type="InterPro" id="IPR006058">
    <property type="entry name" value="2Fe2S_fd_BS"/>
</dbReference>